<keyword evidence="2" id="KW-1185">Reference proteome</keyword>
<gene>
    <name evidence="1" type="ORF">CA12_06160</name>
</gene>
<name>A0A517P599_9PLAN</name>
<protein>
    <submittedName>
        <fullName evidence="1">Uncharacterized protein</fullName>
    </submittedName>
</protein>
<dbReference type="EMBL" id="CP036265">
    <property type="protein sequence ID" value="QDT14541.1"/>
    <property type="molecule type" value="Genomic_DNA"/>
</dbReference>
<sequence length="213" mass="23283">MAGYFLYSLDGDAFTQLVTAPTDAQARALAEPLLAENRGELARVGWPTDLDELTAFVKARLAAADWYGDLSDEQAELWDAVVWSFRSEPGAACGLGFECTDYESIYWDCAEFCEEHGAPALGEPAFGNRGFRCPPSEPGLGGYDRMYRLYLPAEVAALHEQLRAVEPHAAALSDRDPEDDEDESLGGQFFLGLYGPVADARARGRALFVQTDT</sequence>
<accession>A0A517P599</accession>
<evidence type="ECO:0000313" key="2">
    <source>
        <dbReference type="Proteomes" id="UP000318741"/>
    </source>
</evidence>
<proteinExistence type="predicted"/>
<evidence type="ECO:0000313" key="1">
    <source>
        <dbReference type="EMBL" id="QDT14541.1"/>
    </source>
</evidence>
<dbReference type="RefSeq" id="WP_145357427.1">
    <property type="nucleotide sequence ID" value="NZ_CP036265.1"/>
</dbReference>
<dbReference type="KEGG" id="acaf:CA12_06160"/>
<dbReference type="Proteomes" id="UP000318741">
    <property type="component" value="Chromosome"/>
</dbReference>
<reference evidence="1 2" key="1">
    <citation type="submission" date="2019-02" db="EMBL/GenBank/DDBJ databases">
        <title>Deep-cultivation of Planctomycetes and their phenomic and genomic characterization uncovers novel biology.</title>
        <authorList>
            <person name="Wiegand S."/>
            <person name="Jogler M."/>
            <person name="Boedeker C."/>
            <person name="Pinto D."/>
            <person name="Vollmers J."/>
            <person name="Rivas-Marin E."/>
            <person name="Kohn T."/>
            <person name="Peeters S.H."/>
            <person name="Heuer A."/>
            <person name="Rast P."/>
            <person name="Oberbeckmann S."/>
            <person name="Bunk B."/>
            <person name="Jeske O."/>
            <person name="Meyerdierks A."/>
            <person name="Storesund J.E."/>
            <person name="Kallscheuer N."/>
            <person name="Luecker S."/>
            <person name="Lage O.M."/>
            <person name="Pohl T."/>
            <person name="Merkel B.J."/>
            <person name="Hornburger P."/>
            <person name="Mueller R.-W."/>
            <person name="Bruemmer F."/>
            <person name="Labrenz M."/>
            <person name="Spormann A.M."/>
            <person name="Op den Camp H."/>
            <person name="Overmann J."/>
            <person name="Amann R."/>
            <person name="Jetten M.S.M."/>
            <person name="Mascher T."/>
            <person name="Medema M.H."/>
            <person name="Devos D.P."/>
            <person name="Kaster A.-K."/>
            <person name="Ovreas L."/>
            <person name="Rohde M."/>
            <person name="Galperin M.Y."/>
            <person name="Jogler C."/>
        </authorList>
    </citation>
    <scope>NUCLEOTIDE SEQUENCE [LARGE SCALE GENOMIC DNA]</scope>
    <source>
        <strain evidence="1 2">CA12</strain>
    </source>
</reference>
<dbReference type="OrthoDB" id="259507at2"/>
<organism evidence="1 2">
    <name type="scientific">Alienimonas californiensis</name>
    <dbReference type="NCBI Taxonomy" id="2527989"/>
    <lineage>
        <taxon>Bacteria</taxon>
        <taxon>Pseudomonadati</taxon>
        <taxon>Planctomycetota</taxon>
        <taxon>Planctomycetia</taxon>
        <taxon>Planctomycetales</taxon>
        <taxon>Planctomycetaceae</taxon>
        <taxon>Alienimonas</taxon>
    </lineage>
</organism>
<dbReference type="AlphaFoldDB" id="A0A517P599"/>